<feature type="transmembrane region" description="Helical" evidence="6">
    <location>
        <begin position="654"/>
        <end position="675"/>
    </location>
</feature>
<evidence type="ECO:0000313" key="9">
    <source>
        <dbReference type="Proteomes" id="UP000823895"/>
    </source>
</evidence>
<dbReference type="Proteomes" id="UP000823895">
    <property type="component" value="Unassembled WGS sequence"/>
</dbReference>
<feature type="transmembrane region" description="Helical" evidence="6">
    <location>
        <begin position="558"/>
        <end position="589"/>
    </location>
</feature>
<dbReference type="InterPro" id="IPR003838">
    <property type="entry name" value="ABC3_permease_C"/>
</dbReference>
<feature type="transmembrane region" description="Helical" evidence="6">
    <location>
        <begin position="157"/>
        <end position="181"/>
    </location>
</feature>
<comment type="caution">
    <text evidence="8">The sequence shown here is derived from an EMBL/GenBank/DDBJ whole genome shotgun (WGS) entry which is preliminary data.</text>
</comment>
<feature type="domain" description="ABC3 transporter permease C-terminal" evidence="7">
    <location>
        <begin position="63"/>
        <end position="184"/>
    </location>
</feature>
<name>A0A9D2P4R3_9FIRM</name>
<feature type="transmembrane region" description="Helical" evidence="6">
    <location>
        <begin position="57"/>
        <end position="79"/>
    </location>
</feature>
<dbReference type="PANTHER" id="PTHR46795:SF3">
    <property type="entry name" value="ABC TRANSPORTER PERMEASE"/>
    <property type="match status" value="1"/>
</dbReference>
<dbReference type="PANTHER" id="PTHR46795">
    <property type="entry name" value="ABC TRANSPORTER PERMEASE-RELATED-RELATED"/>
    <property type="match status" value="1"/>
</dbReference>
<dbReference type="PIRSF" id="PIRSF018968">
    <property type="entry name" value="ABC_permease_BceB"/>
    <property type="match status" value="1"/>
</dbReference>
<feature type="transmembrane region" description="Helical" evidence="6">
    <location>
        <begin position="117"/>
        <end position="137"/>
    </location>
</feature>
<dbReference type="GO" id="GO:0055085">
    <property type="term" value="P:transmembrane transport"/>
    <property type="evidence" value="ECO:0007669"/>
    <property type="project" value="UniProtKB-UniRule"/>
</dbReference>
<evidence type="ECO:0000256" key="2">
    <source>
        <dbReference type="ARBA" id="ARBA00022475"/>
    </source>
</evidence>
<evidence type="ECO:0000259" key="7">
    <source>
        <dbReference type="Pfam" id="PF02687"/>
    </source>
</evidence>
<organism evidence="8 9">
    <name type="scientific">Candidatus Mediterraneibacter gallistercoris</name>
    <dbReference type="NCBI Taxonomy" id="2838671"/>
    <lineage>
        <taxon>Bacteria</taxon>
        <taxon>Bacillati</taxon>
        <taxon>Bacillota</taxon>
        <taxon>Clostridia</taxon>
        <taxon>Lachnospirales</taxon>
        <taxon>Lachnospiraceae</taxon>
        <taxon>Mediterraneibacter</taxon>
    </lineage>
</organism>
<keyword evidence="2 6" id="KW-1003">Cell membrane</keyword>
<keyword evidence="3 6" id="KW-0812">Transmembrane</keyword>
<dbReference type="Pfam" id="PF02687">
    <property type="entry name" value="FtsX"/>
    <property type="match status" value="1"/>
</dbReference>
<evidence type="ECO:0000256" key="3">
    <source>
        <dbReference type="ARBA" id="ARBA00022692"/>
    </source>
</evidence>
<keyword evidence="4 6" id="KW-1133">Transmembrane helix</keyword>
<dbReference type="EMBL" id="DWWI01000033">
    <property type="protein sequence ID" value="HJC42363.1"/>
    <property type="molecule type" value="Genomic_DNA"/>
</dbReference>
<protein>
    <submittedName>
        <fullName evidence="8">ABC transporter permease</fullName>
    </submittedName>
</protein>
<feature type="transmembrane region" description="Helical" evidence="6">
    <location>
        <begin position="18"/>
        <end position="37"/>
    </location>
</feature>
<comment type="subcellular location">
    <subcellularLocation>
        <location evidence="1 6">Cell membrane</location>
        <topology evidence="1 6">Multi-pass membrane protein</topology>
    </subcellularLocation>
</comment>
<keyword evidence="5 6" id="KW-0472">Membrane</keyword>
<evidence type="ECO:0000256" key="5">
    <source>
        <dbReference type="ARBA" id="ARBA00023136"/>
    </source>
</evidence>
<keyword evidence="6" id="KW-0813">Transport</keyword>
<comment type="similarity">
    <text evidence="6">Belongs to the ABC-4 integral membrane protein family.</text>
</comment>
<evidence type="ECO:0000256" key="6">
    <source>
        <dbReference type="PIRNR" id="PIRNR018968"/>
    </source>
</evidence>
<feature type="transmembrane region" description="Helical" evidence="6">
    <location>
        <begin position="202"/>
        <end position="223"/>
    </location>
</feature>
<proteinExistence type="inferred from homology"/>
<dbReference type="InterPro" id="IPR027022">
    <property type="entry name" value="ABC_permease_BceB-typ"/>
</dbReference>
<reference evidence="8" key="2">
    <citation type="submission" date="2021-04" db="EMBL/GenBank/DDBJ databases">
        <authorList>
            <person name="Gilroy R."/>
        </authorList>
    </citation>
    <scope>NUCLEOTIDE SEQUENCE</scope>
    <source>
        <strain evidence="8">CHK165-2605</strain>
    </source>
</reference>
<feature type="transmembrane region" description="Helical" evidence="6">
    <location>
        <begin position="294"/>
        <end position="314"/>
    </location>
</feature>
<evidence type="ECO:0000256" key="1">
    <source>
        <dbReference type="ARBA" id="ARBA00004651"/>
    </source>
</evidence>
<dbReference type="AlphaFoldDB" id="A0A9D2P4R3"/>
<gene>
    <name evidence="8" type="ORF">H9756_01545</name>
</gene>
<evidence type="ECO:0000313" key="8">
    <source>
        <dbReference type="EMBL" id="HJC42363.1"/>
    </source>
</evidence>
<sequence length="697" mass="77927">MFFELIARNSKRSRKENGLFFTTLLVSVIAFYIILSLSRQDVMLFLRKMESDAVNRLLSMIPVFYVLTLVVLFFLIYFASKFQLERRRHEFGMYLMMGMTRNRLFVLLLAEDVRSSVIALLIGLPAGVLLSELISLVTARLVGLGIIGHRFTLSLHAVLLTAAGFFLIKLAAFLILSAKISRQEIGSLLSEKPEETKKQHPAFVYGLALLAGVLCLGTAYYLAIQGMSWTQIRTMGLTLLLGFAGTLLFFYGLRYIFDLIIKGGKKDRRLHIFNVRQLQENVVRKSATMAVTSLLILGALCCFGAGVAIAVSYGQSEPHVMDYTFIPEYTDEPNQEQGASDILDTLHKAGLDTEFSRLFKMKIGRIRTTDILTEDDFENAYSMDDVMEQIAGFPASDDKDVLLNTLSFADYPYLISLSGYNELLRAAGLPEIKLGKDEAAVYMDSTYVNEKRLEIMDSVLAKHPEAKIGGNPVKLTGKVQTTAVVTDYSITLSFALILPDDAFQYYTQDQYDIYVNGVLDSSTTEKTGLMQAISGMNERLNGTGLYYESYLQNMGRQLFYMVAASYITIYLAVIFLIVANTVIGVQFLMNQQRTNRRYRTLIKLGAGYETLCGSAKKQINWYFGIPVLAAAVSSLFAVRALFTGILSSRTQGTIGEMLVISAAMILVLCVIECIYMTAVKRSSNRYLLTLMAPEREE</sequence>
<reference evidence="8" key="1">
    <citation type="journal article" date="2021" name="PeerJ">
        <title>Extensive microbial diversity within the chicken gut microbiome revealed by metagenomics and culture.</title>
        <authorList>
            <person name="Gilroy R."/>
            <person name="Ravi A."/>
            <person name="Getino M."/>
            <person name="Pursley I."/>
            <person name="Horton D.L."/>
            <person name="Alikhan N.F."/>
            <person name="Baker D."/>
            <person name="Gharbi K."/>
            <person name="Hall N."/>
            <person name="Watson M."/>
            <person name="Adriaenssens E.M."/>
            <person name="Foster-Nyarko E."/>
            <person name="Jarju S."/>
            <person name="Secka A."/>
            <person name="Antonio M."/>
            <person name="Oren A."/>
            <person name="Chaudhuri R.R."/>
            <person name="La Ragione R."/>
            <person name="Hildebrand F."/>
            <person name="Pallen M.J."/>
        </authorList>
    </citation>
    <scope>NUCLEOTIDE SEQUENCE</scope>
    <source>
        <strain evidence="8">CHK165-2605</strain>
    </source>
</reference>
<feature type="transmembrane region" description="Helical" evidence="6">
    <location>
        <begin position="235"/>
        <end position="257"/>
    </location>
</feature>
<dbReference type="InterPro" id="IPR052536">
    <property type="entry name" value="ABC-4_Integral_Memb_Prot"/>
</dbReference>
<evidence type="ECO:0000256" key="4">
    <source>
        <dbReference type="ARBA" id="ARBA00022989"/>
    </source>
</evidence>
<dbReference type="GO" id="GO:0005886">
    <property type="term" value="C:plasma membrane"/>
    <property type="evidence" value="ECO:0007669"/>
    <property type="project" value="UniProtKB-SubCell"/>
</dbReference>
<feature type="transmembrane region" description="Helical" evidence="6">
    <location>
        <begin position="621"/>
        <end position="642"/>
    </location>
</feature>
<accession>A0A9D2P4R3</accession>